<accession>A0A2A2T957</accession>
<dbReference type="GO" id="GO:0004602">
    <property type="term" value="F:glutathione peroxidase activity"/>
    <property type="evidence" value="ECO:0007669"/>
    <property type="project" value="TreeGrafter"/>
</dbReference>
<reference evidence="8 9" key="1">
    <citation type="submission" date="2017-08" db="EMBL/GenBank/DDBJ databases">
        <title>WGS of Clinical strains of the CDC Group NO-1 linked to zoonotic infections in humans.</title>
        <authorList>
            <person name="Bernier A.-M."/>
            <person name="Bernard K."/>
        </authorList>
    </citation>
    <scope>NUCLEOTIDE SEQUENCE [LARGE SCALE GENOMIC DNA]</scope>
    <source>
        <strain evidence="6 9">NML03-0146</strain>
        <strain evidence="7 8">NML91-0035</strain>
    </source>
</reference>
<evidence type="ECO:0000256" key="4">
    <source>
        <dbReference type="ARBA" id="ARBA00023136"/>
    </source>
</evidence>
<accession>A0A2A2ACQ4</accession>
<dbReference type="GO" id="GO:0016020">
    <property type="term" value="C:membrane"/>
    <property type="evidence" value="ECO:0007669"/>
    <property type="project" value="UniProtKB-SubCell"/>
</dbReference>
<keyword evidence="3 5" id="KW-1133">Transmembrane helix</keyword>
<dbReference type="Proteomes" id="UP000217999">
    <property type="component" value="Unassembled WGS sequence"/>
</dbReference>
<keyword evidence="4 5" id="KW-0472">Membrane</keyword>
<evidence type="ECO:0000313" key="6">
    <source>
        <dbReference type="EMBL" id="PAT36330.1"/>
    </source>
</evidence>
<dbReference type="InterPro" id="IPR001129">
    <property type="entry name" value="Membr-assoc_MAPEG"/>
</dbReference>
<evidence type="ECO:0000256" key="3">
    <source>
        <dbReference type="ARBA" id="ARBA00022989"/>
    </source>
</evidence>
<sequence length="128" mass="13899">MNYVHIVALLAIAQFLAFGALVGRMRAKYGVKAPAMTGHEMFERALRVQMNTLEQLVCFLPALLIASLYWPNAVIAAIGVVYLAGRLLYCRQYLADPASRAPGFLLSVIPNMVLLLAALAGALLRQPA</sequence>
<dbReference type="GO" id="GO:0004364">
    <property type="term" value="F:glutathione transferase activity"/>
    <property type="evidence" value="ECO:0007669"/>
    <property type="project" value="TreeGrafter"/>
</dbReference>
<comment type="subcellular location">
    <subcellularLocation>
        <location evidence="1">Membrane</location>
        <topology evidence="1">Multi-pass membrane protein</topology>
    </subcellularLocation>
</comment>
<feature type="transmembrane region" description="Helical" evidence="5">
    <location>
        <begin position="104"/>
        <end position="124"/>
    </location>
</feature>
<dbReference type="AlphaFoldDB" id="A0A2A2ACQ4"/>
<evidence type="ECO:0000313" key="7">
    <source>
        <dbReference type="EMBL" id="PAX18696.1"/>
    </source>
</evidence>
<feature type="transmembrane region" description="Helical" evidence="5">
    <location>
        <begin position="6"/>
        <end position="23"/>
    </location>
</feature>
<dbReference type="EMBL" id="NSJF01000001">
    <property type="protein sequence ID" value="PAT36330.1"/>
    <property type="molecule type" value="Genomic_DNA"/>
</dbReference>
<dbReference type="InterPro" id="IPR050997">
    <property type="entry name" value="MAPEG"/>
</dbReference>
<dbReference type="PANTHER" id="PTHR10250:SF15">
    <property type="entry name" value="MICROSOMAL GLUTATHIONE S-TRANSFERASE-RELATED"/>
    <property type="match status" value="1"/>
</dbReference>
<evidence type="ECO:0000256" key="1">
    <source>
        <dbReference type="ARBA" id="ARBA00004141"/>
    </source>
</evidence>
<evidence type="ECO:0000313" key="9">
    <source>
        <dbReference type="Proteomes" id="UP000217999"/>
    </source>
</evidence>
<organism evidence="6 9">
    <name type="scientific">Vandammella animalimorsus</name>
    <dbReference type="NCBI Taxonomy" id="2029117"/>
    <lineage>
        <taxon>Bacteria</taxon>
        <taxon>Pseudomonadati</taxon>
        <taxon>Pseudomonadota</taxon>
        <taxon>Betaproteobacteria</taxon>
        <taxon>Burkholderiales</taxon>
        <taxon>Comamonadaceae</taxon>
        <taxon>Vandammella</taxon>
    </lineage>
</organism>
<evidence type="ECO:0000256" key="2">
    <source>
        <dbReference type="ARBA" id="ARBA00022692"/>
    </source>
</evidence>
<dbReference type="PANTHER" id="PTHR10250">
    <property type="entry name" value="MICROSOMAL GLUTATHIONE S-TRANSFERASE"/>
    <property type="match status" value="1"/>
</dbReference>
<protein>
    <recommendedName>
        <fullName evidence="10">MAPEG family protein</fullName>
    </recommendedName>
</protein>
<dbReference type="InterPro" id="IPR023352">
    <property type="entry name" value="MAPEG-like_dom_sf"/>
</dbReference>
<dbReference type="Gene3D" id="1.20.120.550">
    <property type="entry name" value="Membrane associated eicosanoid/glutathione metabolism-like domain"/>
    <property type="match status" value="1"/>
</dbReference>
<comment type="caution">
    <text evidence="6">The sequence shown here is derived from an EMBL/GenBank/DDBJ whole genome shotgun (WGS) entry which is preliminary data.</text>
</comment>
<evidence type="ECO:0008006" key="10">
    <source>
        <dbReference type="Google" id="ProtNLM"/>
    </source>
</evidence>
<evidence type="ECO:0000313" key="8">
    <source>
        <dbReference type="Proteomes" id="UP000217780"/>
    </source>
</evidence>
<dbReference type="Proteomes" id="UP000217780">
    <property type="component" value="Unassembled WGS sequence"/>
</dbReference>
<dbReference type="GO" id="GO:0006691">
    <property type="term" value="P:leukotriene metabolic process"/>
    <property type="evidence" value="ECO:0007669"/>
    <property type="project" value="UniProtKB-ARBA"/>
</dbReference>
<dbReference type="EMBL" id="NTBI01000001">
    <property type="protein sequence ID" value="PAX18696.1"/>
    <property type="molecule type" value="Genomic_DNA"/>
</dbReference>
<feature type="transmembrane region" description="Helical" evidence="5">
    <location>
        <begin position="56"/>
        <end position="84"/>
    </location>
</feature>
<name>A0A2A2ACQ4_9BURK</name>
<dbReference type="Pfam" id="PF01124">
    <property type="entry name" value="MAPEG"/>
    <property type="match status" value="1"/>
</dbReference>
<dbReference type="SUPFAM" id="SSF161084">
    <property type="entry name" value="MAPEG domain-like"/>
    <property type="match status" value="1"/>
</dbReference>
<evidence type="ECO:0000256" key="5">
    <source>
        <dbReference type="SAM" id="Phobius"/>
    </source>
</evidence>
<gene>
    <name evidence="6" type="ORF">CK620_02475</name>
    <name evidence="7" type="ORF">CLI92_00250</name>
</gene>
<keyword evidence="2 5" id="KW-0812">Transmembrane</keyword>
<proteinExistence type="predicted"/>